<evidence type="ECO:0000313" key="1">
    <source>
        <dbReference type="EMBL" id="OHU51466.1"/>
    </source>
</evidence>
<dbReference type="Proteomes" id="UP000180043">
    <property type="component" value="Unassembled WGS sequence"/>
</dbReference>
<reference evidence="1 2" key="1">
    <citation type="submission" date="2016-10" db="EMBL/GenBank/DDBJ databases">
        <title>Evaluation of Human, Veterinary and Environmental Mycobacterium chelonae Isolates by Core Genome Phylogenomic Analysis, Targeted Gene Comparison, and Anti-microbial Susceptibility Patterns: A Tale of Mistaken Identities.</title>
        <authorList>
            <person name="Fogelson S.B."/>
            <person name="Camus A.C."/>
            <person name="Lorenz W."/>
            <person name="Vasireddy R."/>
            <person name="Vasireddy S."/>
            <person name="Smith T."/>
            <person name="Brown-Elliott B.A."/>
            <person name="Wallace R.J.Jr."/>
            <person name="Hasan N.A."/>
            <person name="Reischl U."/>
            <person name="Sanchez S."/>
        </authorList>
    </citation>
    <scope>NUCLEOTIDE SEQUENCE [LARGE SCALE GENOMIC DNA]</scope>
    <source>
        <strain evidence="1 2">15515</strain>
    </source>
</reference>
<organism evidence="1 2">
    <name type="scientific">Mycobacteroides chelonae</name>
    <name type="common">Mycobacterium chelonae</name>
    <dbReference type="NCBI Taxonomy" id="1774"/>
    <lineage>
        <taxon>Bacteria</taxon>
        <taxon>Bacillati</taxon>
        <taxon>Actinomycetota</taxon>
        <taxon>Actinomycetes</taxon>
        <taxon>Mycobacteriales</taxon>
        <taxon>Mycobacteriaceae</taxon>
        <taxon>Mycobacteroides</taxon>
    </lineage>
</organism>
<proteinExistence type="predicted"/>
<sequence length="121" mass="13365">MKPGEFTAESKGLMAQRCRGECEVQWPNVCMGGLHDGLQAHHRRARGMGGTRRASTSRVSNSLMACRACHSYLETGERKQARDNGFLVSQSAEPAQVPVFYRHEFWALLGDDGSVIREVAA</sequence>
<accession>A0A1S1LFB2</accession>
<evidence type="ECO:0008006" key="3">
    <source>
        <dbReference type="Google" id="ProtNLM"/>
    </source>
</evidence>
<comment type="caution">
    <text evidence="1">The sequence shown here is derived from an EMBL/GenBank/DDBJ whole genome shotgun (WGS) entry which is preliminary data.</text>
</comment>
<protein>
    <recommendedName>
        <fullName evidence="3">HNH domain-containing protein</fullName>
    </recommendedName>
</protein>
<name>A0A1S1LFB2_MYCCH</name>
<dbReference type="AlphaFoldDB" id="A0A1S1LFB2"/>
<dbReference type="EMBL" id="MLIQ01000023">
    <property type="protein sequence ID" value="OHU51466.1"/>
    <property type="molecule type" value="Genomic_DNA"/>
</dbReference>
<gene>
    <name evidence="1" type="ORF">BKG82_22995</name>
</gene>
<evidence type="ECO:0000313" key="2">
    <source>
        <dbReference type="Proteomes" id="UP000180043"/>
    </source>
</evidence>